<dbReference type="Gene3D" id="3.30.70.1770">
    <property type="match status" value="1"/>
</dbReference>
<dbReference type="AlphaFoldDB" id="A0A5I3ETD0"/>
<dbReference type="EMBL" id="AAHRBT010000043">
    <property type="protein sequence ID" value="EBZ4208361.1"/>
    <property type="molecule type" value="Genomic_DNA"/>
</dbReference>
<dbReference type="InterPro" id="IPR019029">
    <property type="entry name" value="T3SS_PrgH/EprH-like"/>
</dbReference>
<protein>
    <recommendedName>
        <fullName evidence="5">PrgH/EprH family type III secretion apparatus protein</fullName>
    </recommendedName>
</protein>
<dbReference type="GO" id="GO:0016020">
    <property type="term" value="C:membrane"/>
    <property type="evidence" value="ECO:0007669"/>
    <property type="project" value="InterPro"/>
</dbReference>
<keyword evidence="1" id="KW-0472">Membrane</keyword>
<evidence type="ECO:0008006" key="5">
    <source>
        <dbReference type="Google" id="ProtNLM"/>
    </source>
</evidence>
<proteinExistence type="predicted"/>
<comment type="caution">
    <text evidence="3">The sequence shown here is derived from an EMBL/GenBank/DDBJ whole genome shotgun (WGS) entry which is preliminary data.</text>
</comment>
<dbReference type="Pfam" id="PF09480">
    <property type="entry name" value="PrgH"/>
    <property type="match status" value="1"/>
</dbReference>
<evidence type="ECO:0000313" key="4">
    <source>
        <dbReference type="EMBL" id="EDA8247164.1"/>
    </source>
</evidence>
<name>A0A5I3ETD0_SALET</name>
<sequence length="408" mass="47377">MISNISEETGVETECSDTELFEIKIFFGTMYGSELTLPEGDYFIITRTKTVGSDNEQKEKHDNIGPANFIYKTLYFPWGATTPNFLLMLKKHTDRYVVVMYSETGPRCSYILKNNEIFGHDGVYFAVKKMSEKWSDGVNNFSRNNFFIQKCSCLLGGRKRNFIIWGSIILLCLIMLFFFWADSSQVERVQKNSFLNEAPWPLNIVDSPRTHFRYVLTNNVHEMDWVNGALLKVKGENKVVPVLLPKVQKNIIDELYFAGFPVLQLNFSNPQIPVLYLSREVVNSESDALKKILFEKIPFLTAIKFIVCDRNELLEQARQGLVRLNIAFKQVRTTNGYALIARESLNDHQLFSLNNFIDSFYEQWGDKYISFSINLNENWLQNKSYLENINGDGYVFLDPSHWYFPLTK</sequence>
<keyword evidence="1" id="KW-0812">Transmembrane</keyword>
<organism evidence="3">
    <name type="scientific">Salmonella enterica subsp. enterica serovar London</name>
    <dbReference type="NCBI Taxonomy" id="149390"/>
    <lineage>
        <taxon>Bacteria</taxon>
        <taxon>Pseudomonadati</taxon>
        <taxon>Pseudomonadota</taxon>
        <taxon>Gammaproteobacteria</taxon>
        <taxon>Enterobacterales</taxon>
        <taxon>Enterobacteriaceae</taxon>
        <taxon>Salmonella</taxon>
    </lineage>
</organism>
<reference evidence="3" key="1">
    <citation type="submission" date="2018-10" db="EMBL/GenBank/DDBJ databases">
        <authorList>
            <person name="Ashton P.M."/>
            <person name="Dallman T."/>
            <person name="Nair S."/>
            <person name="De Pinna E."/>
            <person name="Peters T."/>
            <person name="Grant K."/>
        </authorList>
    </citation>
    <scope>NUCLEOTIDE SEQUENCE</scope>
    <source>
        <strain evidence="4">186598</strain>
        <strain evidence="2">196404</strain>
        <strain evidence="3">623457</strain>
    </source>
</reference>
<dbReference type="EMBL" id="AAHISR010000047">
    <property type="protein sequence ID" value="EBW5674240.1"/>
    <property type="molecule type" value="Genomic_DNA"/>
</dbReference>
<dbReference type="Gene3D" id="2.60.200.20">
    <property type="match status" value="1"/>
</dbReference>
<gene>
    <name evidence="4" type="ORF">A4I94_22535</name>
    <name evidence="2" type="ORF">DPY77_24255</name>
    <name evidence="3" type="ORF">EBC19_23830</name>
</gene>
<dbReference type="RefSeq" id="WP_000624988.1">
    <property type="nucleotide sequence ID" value="NZ_CP082930.1"/>
</dbReference>
<evidence type="ECO:0000256" key="1">
    <source>
        <dbReference type="SAM" id="Phobius"/>
    </source>
</evidence>
<accession>A0A5I3ETD0</accession>
<keyword evidence="1" id="KW-1133">Transmembrane helix</keyword>
<evidence type="ECO:0000313" key="3">
    <source>
        <dbReference type="EMBL" id="EBZ4208361.1"/>
    </source>
</evidence>
<dbReference type="EMBL" id="AALLJB010000078">
    <property type="protein sequence ID" value="EDA8247164.1"/>
    <property type="molecule type" value="Genomic_DNA"/>
</dbReference>
<evidence type="ECO:0000313" key="2">
    <source>
        <dbReference type="EMBL" id="EBW5674240.1"/>
    </source>
</evidence>
<feature type="transmembrane region" description="Helical" evidence="1">
    <location>
        <begin position="162"/>
        <end position="181"/>
    </location>
</feature>